<dbReference type="Proteomes" id="UP000325030">
    <property type="component" value="Chromosome"/>
</dbReference>
<reference evidence="9" key="1">
    <citation type="submission" date="2018-09" db="EMBL/GenBank/DDBJ databases">
        <title>Complete Genome Sequencing of Sulfolobus sp. JCM 16834.</title>
        <authorList>
            <person name="Kato S."/>
            <person name="Itoh T."/>
            <person name="Ohkuma M."/>
        </authorList>
    </citation>
    <scope>NUCLEOTIDE SEQUENCE [LARGE SCALE GENOMIC DNA]</scope>
    <source>
        <strain evidence="9">IC-007</strain>
    </source>
</reference>
<dbReference type="Gene3D" id="3.30.70.1130">
    <property type="entry name" value="EIF_2_alpha"/>
    <property type="match status" value="1"/>
</dbReference>
<keyword evidence="2 7" id="KW-0396">Initiation factor</keyword>
<evidence type="ECO:0000256" key="4">
    <source>
        <dbReference type="ARBA" id="ARBA00022917"/>
    </source>
</evidence>
<dbReference type="Gene3D" id="2.40.50.140">
    <property type="entry name" value="Nucleic acid-binding proteins"/>
    <property type="match status" value="1"/>
</dbReference>
<dbReference type="GeneID" id="41717223"/>
<dbReference type="SUPFAM" id="SSF110993">
    <property type="entry name" value="eIF-2-alpha, C-terminal domain"/>
    <property type="match status" value="1"/>
</dbReference>
<dbReference type="FunFam" id="2.40.50.140:FF:000015">
    <property type="entry name" value="Eukaryotic translation initiation factor 2 subunit alpha"/>
    <property type="match status" value="1"/>
</dbReference>
<comment type="similarity">
    <text evidence="1">Belongs to the eIF-2-alpha family.</text>
</comment>
<dbReference type="SUPFAM" id="SSF50249">
    <property type="entry name" value="Nucleic acid-binding proteins"/>
    <property type="match status" value="1"/>
</dbReference>
<accession>A0A510DTS5</accession>
<dbReference type="InterPro" id="IPR011488">
    <property type="entry name" value="TIF_2_asu"/>
</dbReference>
<dbReference type="GO" id="GO:0003723">
    <property type="term" value="F:RNA binding"/>
    <property type="evidence" value="ECO:0007669"/>
    <property type="project" value="UniProtKB-KW"/>
</dbReference>
<dbReference type="Pfam" id="PF00575">
    <property type="entry name" value="S1"/>
    <property type="match status" value="1"/>
</dbReference>
<gene>
    <name evidence="6" type="ORF">IC006_0854</name>
    <name evidence="7" type="ORF">IC007_0821</name>
</gene>
<dbReference type="OrthoDB" id="84794at2157"/>
<dbReference type="Pfam" id="PF07541">
    <property type="entry name" value="EIF_2_alpha"/>
    <property type="match status" value="1"/>
</dbReference>
<dbReference type="SMART" id="SM00316">
    <property type="entry name" value="S1"/>
    <property type="match status" value="1"/>
</dbReference>
<evidence type="ECO:0000313" key="9">
    <source>
        <dbReference type="Proteomes" id="UP000325030"/>
    </source>
</evidence>
<dbReference type="InterPro" id="IPR012340">
    <property type="entry name" value="NA-bd_OB-fold"/>
</dbReference>
<sequence length="263" mass="30054">MIHRKSTFPSEGEILIGTVKNVFDYGSYISLDEYPGVNAFLPWSEISTKWVKNVRDIVKEGRKVVVKVIRLDRKKGSVDVSLKKVTDDERRKKNMEWKKLQKLDKILEMVASKVGKDEKAAWEEVEWKLESQYGDPMGVIEKATKEGPDLLLKAGVSEEWVKPLLEEASKHVEDRRVKESEILSIRTMSGEGVEKMRQVLADAINTVLKDKHGFTVKLYTIGAPRYRLEVIGTEPKETSKLLQEILESLLDSRGEVEIEVVKK</sequence>
<evidence type="ECO:0000256" key="3">
    <source>
        <dbReference type="ARBA" id="ARBA00022884"/>
    </source>
</evidence>
<dbReference type="InterPro" id="IPR044126">
    <property type="entry name" value="S1_IF2_alpha"/>
</dbReference>
<dbReference type="InterPro" id="IPR003029">
    <property type="entry name" value="S1_domain"/>
</dbReference>
<name>A0A510E1E8_9CREN</name>
<accession>A0A510E1E8</accession>
<dbReference type="EMBL" id="AP018930">
    <property type="protein sequence ID" value="BBG26314.1"/>
    <property type="molecule type" value="Genomic_DNA"/>
</dbReference>
<dbReference type="Proteomes" id="UP000322983">
    <property type="component" value="Chromosome"/>
</dbReference>
<reference evidence="7 8" key="2">
    <citation type="journal article" date="2020" name="Int. J. Syst. Evol. Microbiol.">
        <title>Sulfuracidifex tepidarius gen. nov., sp. nov. and transfer of Sulfolobus metallicus Huber and Stetter 1992 to the genus Sulfuracidifex as Sulfuracidifex metallicus comb. nov.</title>
        <authorList>
            <person name="Itoh T."/>
            <person name="Miura T."/>
            <person name="Sakai H.D."/>
            <person name="Kato S."/>
            <person name="Ohkuma M."/>
            <person name="Takashina T."/>
        </authorList>
    </citation>
    <scope>NUCLEOTIDE SEQUENCE</scope>
    <source>
        <strain evidence="6 8">IC-006</strain>
        <strain evidence="7">IC-007</strain>
    </source>
</reference>
<evidence type="ECO:0000313" key="6">
    <source>
        <dbReference type="EMBL" id="BBG23567.1"/>
    </source>
</evidence>
<protein>
    <submittedName>
        <fullName evidence="7">Translation initiation factor 2 subunit alpha</fullName>
    </submittedName>
</protein>
<proteinExistence type="inferred from homology"/>
<dbReference type="EMBL" id="AP018929">
    <property type="protein sequence ID" value="BBG23567.1"/>
    <property type="molecule type" value="Genomic_DNA"/>
</dbReference>
<dbReference type="NCBIfam" id="NF003062">
    <property type="entry name" value="PRK03987.1-1"/>
    <property type="match status" value="1"/>
</dbReference>
<dbReference type="SUPFAM" id="SSF116742">
    <property type="entry name" value="eIF2alpha middle domain-like"/>
    <property type="match status" value="1"/>
</dbReference>
<keyword evidence="8" id="KW-1185">Reference proteome</keyword>
<evidence type="ECO:0000256" key="1">
    <source>
        <dbReference type="ARBA" id="ARBA00007223"/>
    </source>
</evidence>
<dbReference type="PROSITE" id="PS50126">
    <property type="entry name" value="S1"/>
    <property type="match status" value="1"/>
</dbReference>
<dbReference type="PANTHER" id="PTHR10602">
    <property type="entry name" value="EUKARYOTIC TRANSLATION INITIATION FACTOR 2 SUBUNIT 1"/>
    <property type="match status" value="1"/>
</dbReference>
<keyword evidence="3" id="KW-0694">RNA-binding</keyword>
<evidence type="ECO:0000256" key="2">
    <source>
        <dbReference type="ARBA" id="ARBA00022540"/>
    </source>
</evidence>
<dbReference type="PANTHER" id="PTHR10602:SF0">
    <property type="entry name" value="EUKARYOTIC TRANSLATION INITIATION FACTOR 2 SUBUNIT 1"/>
    <property type="match status" value="1"/>
</dbReference>
<dbReference type="GO" id="GO:0003743">
    <property type="term" value="F:translation initiation factor activity"/>
    <property type="evidence" value="ECO:0007669"/>
    <property type="project" value="UniProtKB-KW"/>
</dbReference>
<dbReference type="AlphaFoldDB" id="A0A510E1E8"/>
<organism evidence="7 9">
    <name type="scientific">Sulfuracidifex tepidarius</name>
    <dbReference type="NCBI Taxonomy" id="1294262"/>
    <lineage>
        <taxon>Archaea</taxon>
        <taxon>Thermoproteota</taxon>
        <taxon>Thermoprotei</taxon>
        <taxon>Sulfolobales</taxon>
        <taxon>Sulfolobaceae</taxon>
        <taxon>Sulfuracidifex</taxon>
    </lineage>
</organism>
<dbReference type="CDD" id="cd04452">
    <property type="entry name" value="S1_IF2_alpha"/>
    <property type="match status" value="1"/>
</dbReference>
<dbReference type="KEGG" id="step:IC006_0854"/>
<dbReference type="InterPro" id="IPR024054">
    <property type="entry name" value="TIF2_asu_middle_sf"/>
</dbReference>
<feature type="domain" description="S1 motif" evidence="5">
    <location>
        <begin position="12"/>
        <end position="83"/>
    </location>
</feature>
<dbReference type="STRING" id="1294262.GCA_001316085_01570"/>
<dbReference type="InterPro" id="IPR024055">
    <property type="entry name" value="TIF2_asu_C"/>
</dbReference>
<evidence type="ECO:0000259" key="5">
    <source>
        <dbReference type="PROSITE" id="PS50126"/>
    </source>
</evidence>
<dbReference type="Gene3D" id="1.10.150.190">
    <property type="entry name" value="Translation initiation factor 2, subunit 1, domain 2"/>
    <property type="match status" value="1"/>
</dbReference>
<dbReference type="RefSeq" id="WP_054845876.1">
    <property type="nucleotide sequence ID" value="NZ_AP018929.1"/>
</dbReference>
<dbReference type="GO" id="GO:0043022">
    <property type="term" value="F:ribosome binding"/>
    <property type="evidence" value="ECO:0007669"/>
    <property type="project" value="TreeGrafter"/>
</dbReference>
<evidence type="ECO:0000313" key="7">
    <source>
        <dbReference type="EMBL" id="BBG26314.1"/>
    </source>
</evidence>
<evidence type="ECO:0000313" key="8">
    <source>
        <dbReference type="Proteomes" id="UP000322983"/>
    </source>
</evidence>
<keyword evidence="4" id="KW-0648">Protein biosynthesis</keyword>